<evidence type="ECO:0000256" key="1">
    <source>
        <dbReference type="ARBA" id="ARBA00004435"/>
    </source>
</evidence>
<protein>
    <recommendedName>
        <fullName evidence="13">Claudin</fullName>
    </recommendedName>
</protein>
<comment type="caution">
    <text evidence="11">The sequence shown here is derived from an EMBL/GenBank/DDBJ whole genome shotgun (WGS) entry which is preliminary data.</text>
</comment>
<dbReference type="GO" id="GO:0005923">
    <property type="term" value="C:bicellular tight junction"/>
    <property type="evidence" value="ECO:0007669"/>
    <property type="project" value="UniProtKB-SubCell"/>
</dbReference>
<keyword evidence="4" id="KW-0796">Tight junction</keyword>
<proteinExistence type="inferred from homology"/>
<accession>A0AAD4UQA1</accession>
<comment type="similarity">
    <text evidence="3">Belongs to the claudin family.</text>
</comment>
<dbReference type="InterPro" id="IPR017974">
    <property type="entry name" value="Claudin_CS"/>
</dbReference>
<evidence type="ECO:0000256" key="2">
    <source>
        <dbReference type="ARBA" id="ARBA00004651"/>
    </source>
</evidence>
<keyword evidence="8 10" id="KW-1133">Transmembrane helix</keyword>
<dbReference type="Gene3D" id="1.20.140.150">
    <property type="match status" value="1"/>
</dbReference>
<dbReference type="InterPro" id="IPR006187">
    <property type="entry name" value="Claudin"/>
</dbReference>
<comment type="subcellular location">
    <subcellularLocation>
        <location evidence="1">Cell junction</location>
        <location evidence="1">Tight junction</location>
    </subcellularLocation>
    <subcellularLocation>
        <location evidence="2">Cell membrane</location>
        <topology evidence="2">Multi-pass membrane protein</topology>
    </subcellularLocation>
</comment>
<dbReference type="EMBL" id="JAKZEL010000001">
    <property type="protein sequence ID" value="KAI4548254.1"/>
    <property type="molecule type" value="Genomic_DNA"/>
</dbReference>
<feature type="transmembrane region" description="Helical" evidence="10">
    <location>
        <begin position="220"/>
        <end position="243"/>
    </location>
</feature>
<organism evidence="11 12">
    <name type="scientific">Ovis ammon polii</name>
    <dbReference type="NCBI Taxonomy" id="230172"/>
    <lineage>
        <taxon>Eukaryota</taxon>
        <taxon>Metazoa</taxon>
        <taxon>Chordata</taxon>
        <taxon>Craniata</taxon>
        <taxon>Vertebrata</taxon>
        <taxon>Euteleostomi</taxon>
        <taxon>Mammalia</taxon>
        <taxon>Eutheria</taxon>
        <taxon>Laurasiatheria</taxon>
        <taxon>Artiodactyla</taxon>
        <taxon>Ruminantia</taxon>
        <taxon>Pecora</taxon>
        <taxon>Bovidae</taxon>
        <taxon>Caprinae</taxon>
        <taxon>Ovis</taxon>
    </lineage>
</organism>
<dbReference type="Pfam" id="PF00822">
    <property type="entry name" value="PMP22_Claudin"/>
    <property type="match status" value="1"/>
</dbReference>
<dbReference type="GO" id="GO:0005886">
    <property type="term" value="C:plasma membrane"/>
    <property type="evidence" value="ECO:0007669"/>
    <property type="project" value="UniProtKB-SubCell"/>
</dbReference>
<keyword evidence="7" id="KW-0965">Cell junction</keyword>
<keyword evidence="6 10" id="KW-0812">Transmembrane</keyword>
<evidence type="ECO:0008006" key="13">
    <source>
        <dbReference type="Google" id="ProtNLM"/>
    </source>
</evidence>
<keyword evidence="9 10" id="KW-0472">Membrane</keyword>
<sequence>MRDLLQYVACFFAFFSAGFLVVATWTDCWMVNADDSLEVSTKCRGLWWECVTNAFDGIRTCDEYDSILAEHSCTIYFQVHARLKCDCIHWACVDVCSCYFFFGAPLCINTSPSSDYAETTCSNLLVKLVVTRALMITADILAGFGFITLLLGLDCVKFLPDEPYIKVRLSFVAGTTLLVAGAPGIIGSVWYAVDVYVERSSLVFHNIFLGIQYKFGWSCWLGMAGSLGCILAGAILTCCLYLFKDVGPERSYSYSARKAYSTTAVSMPRSHATPRTQTAKMYAVDTRV</sequence>
<dbReference type="PRINTS" id="PR01077">
    <property type="entry name" value="CLAUDIN"/>
</dbReference>
<reference evidence="11" key="1">
    <citation type="submission" date="2022-03" db="EMBL/GenBank/DDBJ databases">
        <title>Genomic analyses of argali, domestic sheep and their hybrids provide insights into chromosomal evolution, heterosis and genetic basis of agronomic traits.</title>
        <authorList>
            <person name="Li M."/>
        </authorList>
    </citation>
    <scope>NUCLEOTIDE SEQUENCE</scope>
    <source>
        <strain evidence="11">CAU-MHL-2022a</strain>
        <tissue evidence="11">Skin</tissue>
    </source>
</reference>
<dbReference type="GO" id="GO:0005198">
    <property type="term" value="F:structural molecule activity"/>
    <property type="evidence" value="ECO:0007669"/>
    <property type="project" value="InterPro"/>
</dbReference>
<evidence type="ECO:0000256" key="8">
    <source>
        <dbReference type="ARBA" id="ARBA00022989"/>
    </source>
</evidence>
<evidence type="ECO:0000256" key="7">
    <source>
        <dbReference type="ARBA" id="ARBA00022949"/>
    </source>
</evidence>
<evidence type="ECO:0000313" key="12">
    <source>
        <dbReference type="Proteomes" id="UP001214576"/>
    </source>
</evidence>
<dbReference type="Proteomes" id="UP001214576">
    <property type="component" value="Unassembled WGS sequence"/>
</dbReference>
<evidence type="ECO:0000256" key="3">
    <source>
        <dbReference type="ARBA" id="ARBA00008295"/>
    </source>
</evidence>
<evidence type="ECO:0000313" key="11">
    <source>
        <dbReference type="EMBL" id="KAI4548254.1"/>
    </source>
</evidence>
<keyword evidence="5" id="KW-1003">Cell membrane</keyword>
<evidence type="ECO:0000256" key="6">
    <source>
        <dbReference type="ARBA" id="ARBA00022692"/>
    </source>
</evidence>
<dbReference type="InterPro" id="IPR004031">
    <property type="entry name" value="PMP22/EMP/MP20/Claudin"/>
</dbReference>
<gene>
    <name evidence="11" type="ORF">MG293_000584</name>
</gene>
<feature type="transmembrane region" description="Helical" evidence="10">
    <location>
        <begin position="7"/>
        <end position="26"/>
    </location>
</feature>
<evidence type="ECO:0000256" key="5">
    <source>
        <dbReference type="ARBA" id="ARBA00022475"/>
    </source>
</evidence>
<evidence type="ECO:0000256" key="10">
    <source>
        <dbReference type="SAM" id="Phobius"/>
    </source>
</evidence>
<name>A0AAD4UQA1_OVIAM</name>
<dbReference type="PROSITE" id="PS01346">
    <property type="entry name" value="CLAUDIN"/>
    <property type="match status" value="1"/>
</dbReference>
<feature type="transmembrane region" description="Helical" evidence="10">
    <location>
        <begin position="133"/>
        <end position="159"/>
    </location>
</feature>
<dbReference type="PANTHER" id="PTHR12002">
    <property type="entry name" value="CLAUDIN"/>
    <property type="match status" value="1"/>
</dbReference>
<feature type="transmembrane region" description="Helical" evidence="10">
    <location>
        <begin position="171"/>
        <end position="193"/>
    </location>
</feature>
<dbReference type="AlphaFoldDB" id="A0AAD4UQA1"/>
<keyword evidence="12" id="KW-1185">Reference proteome</keyword>
<evidence type="ECO:0000256" key="4">
    <source>
        <dbReference type="ARBA" id="ARBA00022427"/>
    </source>
</evidence>
<evidence type="ECO:0000256" key="9">
    <source>
        <dbReference type="ARBA" id="ARBA00023136"/>
    </source>
</evidence>